<organism evidence="1 2">
    <name type="scientific">Lactococcus lactis subsp. lactis A12</name>
    <dbReference type="NCBI Taxonomy" id="1137134"/>
    <lineage>
        <taxon>Bacteria</taxon>
        <taxon>Bacillati</taxon>
        <taxon>Bacillota</taxon>
        <taxon>Bacilli</taxon>
        <taxon>Lactobacillales</taxon>
        <taxon>Streptococcaceae</taxon>
        <taxon>Lactococcus</taxon>
    </lineage>
</organism>
<dbReference type="Pfam" id="PF05565">
    <property type="entry name" value="Sipho_Gp157"/>
    <property type="match status" value="1"/>
</dbReference>
<dbReference type="InterPro" id="IPR008840">
    <property type="entry name" value="Sipho_Gp157"/>
</dbReference>
<dbReference type="Proteomes" id="UP000015361">
    <property type="component" value="Unassembled WGS sequence"/>
</dbReference>
<evidence type="ECO:0000313" key="2">
    <source>
        <dbReference type="Proteomes" id="UP000015361"/>
    </source>
</evidence>
<dbReference type="EMBL" id="CBLU010000006">
    <property type="protein sequence ID" value="CDG04260.1"/>
    <property type="molecule type" value="Genomic_DNA"/>
</dbReference>
<dbReference type="AlphaFoldDB" id="S6ESH4"/>
<gene>
    <name evidence="1" type="primary">LMSG_00005</name>
    <name evidence="1" type="ORF">O9U_10260</name>
</gene>
<evidence type="ECO:0008006" key="3">
    <source>
        <dbReference type="Google" id="ProtNLM"/>
    </source>
</evidence>
<reference evidence="1 2" key="1">
    <citation type="journal article" date="2013" name="Appl. Environ. Microbiol.">
        <title>The Carbohydrate Metabolism Signature of Lactococcus lactis Strain A12 Reveals Its Sourdough Ecosystem Origin.</title>
        <authorList>
            <person name="Passerini D."/>
            <person name="Coddeville M."/>
            <person name="Le Bourgeois P."/>
            <person name="Loubiere P."/>
            <person name="Ritzenthaler P."/>
            <person name="Fontagne-Faucher C."/>
            <person name="Daveran-Mingot M.L."/>
            <person name="Cocaign-Bousquet M."/>
        </authorList>
    </citation>
    <scope>NUCLEOTIDE SEQUENCE [LARGE SCALE GENOMIC DNA]</scope>
    <source>
        <strain evidence="1 2">A12</strain>
    </source>
</reference>
<accession>S6ESH4</accession>
<proteinExistence type="predicted"/>
<protein>
    <recommendedName>
        <fullName evidence="3">Siphovirus Gp157 family protein</fullName>
    </recommendedName>
</protein>
<dbReference type="RefSeq" id="WP_021722320.1">
    <property type="nucleotide sequence ID" value="NZ_CBLU010000006.1"/>
</dbReference>
<name>S6ESH4_LACLL</name>
<evidence type="ECO:0000313" key="1">
    <source>
        <dbReference type="EMBL" id="CDG04260.1"/>
    </source>
</evidence>
<sequence>MNLYDLTQSYLTVANMEDLDEQTLVDTLDSIQENINDKAENIGKLIRMVEADTAAFKAEKDRFATKQKTAENKIKSLKLYLQSNMEALGTKQLKTELFSFNIQKNPISLKIDDEGGLHTDYVHQVTSYEIDKEKLKQDLKLGKDVGTAHLEQSESLRIR</sequence>
<comment type="caution">
    <text evidence="1">The sequence shown here is derived from an EMBL/GenBank/DDBJ whole genome shotgun (WGS) entry which is preliminary data.</text>
</comment>